<sequence length="263" mass="28796">MQIKFFPVLMFSVAIVHFGTSCSSTNKYASMTYLADSVKASQKIVAKKPDYFLQPGDRVNIIVTALNPQAAQEFNQMPVTPSTGAQATTPSGGYLVDDDGNIVFPQIGIIHAAGITTKKLADTLKTNLLNYLKEPAVTVNVINFKVNILGEVNRPGPVIVPDGKMSVLEAISQSGDLTIYGKRENVMIIREMNGKREFAKLDLTSNDIFDSPYFYLQQGDVVYVEMNKNKMVLSDASETRKFRITSIILAAVTAGAILFNSLK</sequence>
<keyword evidence="8" id="KW-0625">Polysaccharide transport</keyword>
<protein>
    <submittedName>
        <fullName evidence="17">Polysaccharide export protein</fullName>
    </submittedName>
</protein>
<evidence type="ECO:0000256" key="12">
    <source>
        <dbReference type="ARBA" id="ARBA00023139"/>
    </source>
</evidence>
<keyword evidence="9" id="KW-0406">Ion transport</keyword>
<dbReference type="Pfam" id="PF22461">
    <property type="entry name" value="SLBB_2"/>
    <property type="match status" value="1"/>
</dbReference>
<evidence type="ECO:0000256" key="8">
    <source>
        <dbReference type="ARBA" id="ARBA00023047"/>
    </source>
</evidence>
<keyword evidence="6" id="KW-0812">Transmembrane</keyword>
<evidence type="ECO:0000256" key="4">
    <source>
        <dbReference type="ARBA" id="ARBA00022452"/>
    </source>
</evidence>
<evidence type="ECO:0000259" key="15">
    <source>
        <dbReference type="Pfam" id="PF02563"/>
    </source>
</evidence>
<evidence type="ECO:0000256" key="9">
    <source>
        <dbReference type="ARBA" id="ARBA00023065"/>
    </source>
</evidence>
<keyword evidence="12" id="KW-0564">Palmitate</keyword>
<gene>
    <name evidence="17" type="ORF">I5907_12590</name>
</gene>
<evidence type="ECO:0000256" key="3">
    <source>
        <dbReference type="ARBA" id="ARBA00022448"/>
    </source>
</evidence>
<dbReference type="InterPro" id="IPR003715">
    <property type="entry name" value="Poly_export_N"/>
</dbReference>
<dbReference type="Pfam" id="PF02563">
    <property type="entry name" value="Poly_export"/>
    <property type="match status" value="1"/>
</dbReference>
<reference evidence="17" key="1">
    <citation type="submission" date="2020-11" db="EMBL/GenBank/DDBJ databases">
        <title>Bacterial whole genome sequence for Panacibacter sp. DH6.</title>
        <authorList>
            <person name="Le V."/>
            <person name="Ko S."/>
            <person name="Ahn C.-Y."/>
            <person name="Oh H.-M."/>
        </authorList>
    </citation>
    <scope>NUCLEOTIDE SEQUENCE</scope>
    <source>
        <strain evidence="17">DH6</strain>
    </source>
</reference>
<dbReference type="InterPro" id="IPR054765">
    <property type="entry name" value="SLBB_dom"/>
</dbReference>
<evidence type="ECO:0000256" key="10">
    <source>
        <dbReference type="ARBA" id="ARBA00023114"/>
    </source>
</evidence>
<accession>A0A931E8G2</accession>
<evidence type="ECO:0000256" key="2">
    <source>
        <dbReference type="ARBA" id="ARBA00009450"/>
    </source>
</evidence>
<comment type="similarity">
    <text evidence="2">Belongs to the BexD/CtrA/VexA family.</text>
</comment>
<evidence type="ECO:0000256" key="1">
    <source>
        <dbReference type="ARBA" id="ARBA00004571"/>
    </source>
</evidence>
<feature type="domain" description="SLBB" evidence="16">
    <location>
        <begin position="145"/>
        <end position="224"/>
    </location>
</feature>
<evidence type="ECO:0000259" key="16">
    <source>
        <dbReference type="Pfam" id="PF22461"/>
    </source>
</evidence>
<keyword evidence="3" id="KW-0813">Transport</keyword>
<keyword evidence="14" id="KW-0449">Lipoprotein</keyword>
<dbReference type="EMBL" id="JADWYR010000002">
    <property type="protein sequence ID" value="MBG9377074.1"/>
    <property type="molecule type" value="Genomic_DNA"/>
</dbReference>
<comment type="caution">
    <text evidence="17">The sequence shown here is derived from an EMBL/GenBank/DDBJ whole genome shotgun (WGS) entry which is preliminary data.</text>
</comment>
<dbReference type="Proteomes" id="UP000628448">
    <property type="component" value="Unassembled WGS sequence"/>
</dbReference>
<dbReference type="GO" id="GO:0046930">
    <property type="term" value="C:pore complex"/>
    <property type="evidence" value="ECO:0007669"/>
    <property type="project" value="UniProtKB-KW"/>
</dbReference>
<proteinExistence type="inferred from homology"/>
<dbReference type="PROSITE" id="PS51257">
    <property type="entry name" value="PROKAR_LIPOPROTEIN"/>
    <property type="match status" value="1"/>
</dbReference>
<feature type="domain" description="Polysaccharide export protein N-terminal" evidence="15">
    <location>
        <begin position="46"/>
        <end position="141"/>
    </location>
</feature>
<evidence type="ECO:0000256" key="7">
    <source>
        <dbReference type="ARBA" id="ARBA00022729"/>
    </source>
</evidence>
<dbReference type="InterPro" id="IPR049712">
    <property type="entry name" value="Poly_export"/>
</dbReference>
<dbReference type="AlphaFoldDB" id="A0A931E8G2"/>
<dbReference type="PANTHER" id="PTHR33619">
    <property type="entry name" value="POLYSACCHARIDE EXPORT PROTEIN GFCE-RELATED"/>
    <property type="match status" value="1"/>
</dbReference>
<dbReference type="GO" id="GO:0015159">
    <property type="term" value="F:polysaccharide transmembrane transporter activity"/>
    <property type="evidence" value="ECO:0007669"/>
    <property type="project" value="InterPro"/>
</dbReference>
<dbReference type="Gene3D" id="3.10.560.10">
    <property type="entry name" value="Outer membrane lipoprotein wza domain like"/>
    <property type="match status" value="1"/>
</dbReference>
<dbReference type="GO" id="GO:0015288">
    <property type="term" value="F:porin activity"/>
    <property type="evidence" value="ECO:0007669"/>
    <property type="project" value="UniProtKB-KW"/>
</dbReference>
<dbReference type="RefSeq" id="WP_196991175.1">
    <property type="nucleotide sequence ID" value="NZ_JADWYR010000002.1"/>
</dbReference>
<dbReference type="PANTHER" id="PTHR33619:SF3">
    <property type="entry name" value="POLYSACCHARIDE EXPORT PROTEIN GFCE-RELATED"/>
    <property type="match status" value="1"/>
</dbReference>
<evidence type="ECO:0000256" key="13">
    <source>
        <dbReference type="ARBA" id="ARBA00023237"/>
    </source>
</evidence>
<keyword evidence="4" id="KW-1134">Transmembrane beta strand</keyword>
<evidence type="ECO:0000256" key="14">
    <source>
        <dbReference type="ARBA" id="ARBA00023288"/>
    </source>
</evidence>
<keyword evidence="7" id="KW-0732">Signal</keyword>
<dbReference type="GO" id="GO:0009279">
    <property type="term" value="C:cell outer membrane"/>
    <property type="evidence" value="ECO:0007669"/>
    <property type="project" value="UniProtKB-SubCell"/>
</dbReference>
<organism evidence="17 18">
    <name type="scientific">Panacibacter microcysteis</name>
    <dbReference type="NCBI Taxonomy" id="2793269"/>
    <lineage>
        <taxon>Bacteria</taxon>
        <taxon>Pseudomonadati</taxon>
        <taxon>Bacteroidota</taxon>
        <taxon>Chitinophagia</taxon>
        <taxon>Chitinophagales</taxon>
        <taxon>Chitinophagaceae</taxon>
        <taxon>Panacibacter</taxon>
    </lineage>
</organism>
<evidence type="ECO:0000313" key="18">
    <source>
        <dbReference type="Proteomes" id="UP000628448"/>
    </source>
</evidence>
<keyword evidence="18" id="KW-1185">Reference proteome</keyword>
<keyword evidence="11" id="KW-0472">Membrane</keyword>
<evidence type="ECO:0000313" key="17">
    <source>
        <dbReference type="EMBL" id="MBG9377074.1"/>
    </source>
</evidence>
<evidence type="ECO:0000256" key="5">
    <source>
        <dbReference type="ARBA" id="ARBA00022597"/>
    </source>
</evidence>
<evidence type="ECO:0000256" key="11">
    <source>
        <dbReference type="ARBA" id="ARBA00023136"/>
    </source>
</evidence>
<keyword evidence="13" id="KW-0998">Cell outer membrane</keyword>
<name>A0A931E8G2_9BACT</name>
<comment type="subcellular location">
    <subcellularLocation>
        <location evidence="1">Cell outer membrane</location>
        <topology evidence="1">Multi-pass membrane protein</topology>
    </subcellularLocation>
</comment>
<evidence type="ECO:0000256" key="6">
    <source>
        <dbReference type="ARBA" id="ARBA00022692"/>
    </source>
</evidence>
<keyword evidence="5" id="KW-0762">Sugar transport</keyword>
<keyword evidence="10" id="KW-0626">Porin</keyword>
<dbReference type="GO" id="GO:0006811">
    <property type="term" value="P:monoatomic ion transport"/>
    <property type="evidence" value="ECO:0007669"/>
    <property type="project" value="UniProtKB-KW"/>
</dbReference>